<comment type="caution">
    <text evidence="1">The sequence shown here is derived from an EMBL/GenBank/DDBJ whole genome shotgun (WGS) entry which is preliminary data.</text>
</comment>
<dbReference type="AlphaFoldDB" id="A0A928UYL9"/>
<name>A0A928UYL9_9SPHI</name>
<dbReference type="Gene3D" id="2.120.10.30">
    <property type="entry name" value="TolB, C-terminal domain"/>
    <property type="match status" value="1"/>
</dbReference>
<dbReference type="PROSITE" id="PS51257">
    <property type="entry name" value="PROKAR_LIPOPROTEIN"/>
    <property type="match status" value="1"/>
</dbReference>
<evidence type="ECO:0000313" key="1">
    <source>
        <dbReference type="EMBL" id="MBE8713207.1"/>
    </source>
</evidence>
<sequence length="348" mass="37853">MRFTSALVLLVVIGLGFVTSCIRDDAEPASQDVNNARLYFSTLEYQTNTAVAAYNNAYLISPPDSPSFENISLSFNSGARGGSVIYFDRNLQMVFHSSQNNLGDLDTTIYGLSVGTTGVLSSKSKIGNRLFQSIKGMAYDLGEDRLYAYDNISKAIYVTTAPRSKINYAAIVTSFMLQNISGWALSLVGPDMFMTKTGANGGIAIFENITSKTNATYTAFTPDHTITIDGSSNIRGISYDTVKDVLVLTDYELSGNESIGKIYIFENFKDSKDQSTLIPTRTITGAATGLLQPMDVAIDNRSTGKFIWVADQRAKKILRFNISDNGNVEPGAAFNSTYTPVSLALDTR</sequence>
<dbReference type="SUPFAM" id="SSF63825">
    <property type="entry name" value="YWTD domain"/>
    <property type="match status" value="1"/>
</dbReference>
<dbReference type="InterPro" id="IPR011042">
    <property type="entry name" value="6-blade_b-propeller_TolB-like"/>
</dbReference>
<gene>
    <name evidence="1" type="ORF">C4F49_05915</name>
</gene>
<keyword evidence="2" id="KW-1185">Reference proteome</keyword>
<protein>
    <submittedName>
        <fullName evidence="1">Uncharacterized protein</fullName>
    </submittedName>
</protein>
<reference evidence="1" key="1">
    <citation type="submission" date="2018-02" db="EMBL/GenBank/DDBJ databases">
        <authorList>
            <person name="Vasarhelyi B.M."/>
            <person name="Deshmukh S."/>
            <person name="Balint B."/>
            <person name="Kukolya J."/>
        </authorList>
    </citation>
    <scope>NUCLEOTIDE SEQUENCE</scope>
    <source>
        <strain evidence="1">KB22</strain>
    </source>
</reference>
<evidence type="ECO:0000313" key="2">
    <source>
        <dbReference type="Proteomes" id="UP000616201"/>
    </source>
</evidence>
<accession>A0A928UYL9</accession>
<dbReference type="RefSeq" id="WP_196935158.1">
    <property type="nucleotide sequence ID" value="NZ_MU158698.1"/>
</dbReference>
<dbReference type="Proteomes" id="UP000616201">
    <property type="component" value="Unassembled WGS sequence"/>
</dbReference>
<dbReference type="EMBL" id="PRDK01000004">
    <property type="protein sequence ID" value="MBE8713207.1"/>
    <property type="molecule type" value="Genomic_DNA"/>
</dbReference>
<organism evidence="1 2">
    <name type="scientific">Sphingobacterium hungaricum</name>
    <dbReference type="NCBI Taxonomy" id="2082723"/>
    <lineage>
        <taxon>Bacteria</taxon>
        <taxon>Pseudomonadati</taxon>
        <taxon>Bacteroidota</taxon>
        <taxon>Sphingobacteriia</taxon>
        <taxon>Sphingobacteriales</taxon>
        <taxon>Sphingobacteriaceae</taxon>
        <taxon>Sphingobacterium</taxon>
    </lineage>
</organism>
<proteinExistence type="predicted"/>